<evidence type="ECO:0000313" key="2">
    <source>
        <dbReference type="EMBL" id="VVC24700.1"/>
    </source>
</evidence>
<feature type="compositionally biased region" description="Basic and acidic residues" evidence="1">
    <location>
        <begin position="22"/>
        <end position="35"/>
    </location>
</feature>
<accession>A0A5E4M150</accession>
<keyword evidence="3" id="KW-1185">Reference proteome</keyword>
<evidence type="ECO:0000256" key="1">
    <source>
        <dbReference type="SAM" id="MobiDB-lite"/>
    </source>
</evidence>
<name>A0A5E4M150_9HEMI</name>
<sequence>MANTEKKTLNTFDTKSSTENLQQEHDNSKFPKDSESPEDPESSENLEEEYQFFRLLVKRNIFKLTSVKEQLVISTWLHSCDTTEDKSTKCGFVKLLLVSLQHISGNLHYFNLTSPSILPHVTNTLDSLQYLLTLSLIEEKEKDYFASNVDTDIKYKTIASAAVSSNLTSFASTFVDRNCVQVFYARSDHAINSWRLPEHVLFPRDSRSPSRWESAISRKDIRTAIPKVNPDSFLNDFQFKSEESWERIHKASDSQLSPSERQCRHILRSDQVTAVVVNPQNIFKWYEHSRLDGSLRPTYEICVDKHTCQFEKNQLEMDERAINVVNKVFPGHVRMVLDPVLIADVTGIKVNRTVDGDCLNLNTHDKTLMIGKMIDCKVQ</sequence>
<reference evidence="2 3" key="1">
    <citation type="submission" date="2019-08" db="EMBL/GenBank/DDBJ databases">
        <authorList>
            <person name="Alioto T."/>
            <person name="Alioto T."/>
            <person name="Gomez Garrido J."/>
        </authorList>
    </citation>
    <scope>NUCLEOTIDE SEQUENCE [LARGE SCALE GENOMIC DNA]</scope>
</reference>
<protein>
    <submittedName>
        <fullName evidence="2">Uncharacterized protein</fullName>
    </submittedName>
</protein>
<proteinExistence type="predicted"/>
<feature type="region of interest" description="Disordered" evidence="1">
    <location>
        <begin position="1"/>
        <end position="44"/>
    </location>
</feature>
<evidence type="ECO:0000313" key="3">
    <source>
        <dbReference type="Proteomes" id="UP000325440"/>
    </source>
</evidence>
<dbReference type="OrthoDB" id="6601354at2759"/>
<feature type="compositionally biased region" description="Polar residues" evidence="1">
    <location>
        <begin position="9"/>
        <end position="21"/>
    </location>
</feature>
<organism evidence="2 3">
    <name type="scientific">Cinara cedri</name>
    <dbReference type="NCBI Taxonomy" id="506608"/>
    <lineage>
        <taxon>Eukaryota</taxon>
        <taxon>Metazoa</taxon>
        <taxon>Ecdysozoa</taxon>
        <taxon>Arthropoda</taxon>
        <taxon>Hexapoda</taxon>
        <taxon>Insecta</taxon>
        <taxon>Pterygota</taxon>
        <taxon>Neoptera</taxon>
        <taxon>Paraneoptera</taxon>
        <taxon>Hemiptera</taxon>
        <taxon>Sternorrhyncha</taxon>
        <taxon>Aphidomorpha</taxon>
        <taxon>Aphidoidea</taxon>
        <taxon>Aphididae</taxon>
        <taxon>Lachninae</taxon>
        <taxon>Cinara</taxon>
    </lineage>
</organism>
<dbReference type="AlphaFoldDB" id="A0A5E4M150"/>
<gene>
    <name evidence="2" type="ORF">CINCED_3A004511</name>
</gene>
<dbReference type="EMBL" id="CABPRJ010000004">
    <property type="protein sequence ID" value="VVC24700.1"/>
    <property type="molecule type" value="Genomic_DNA"/>
</dbReference>
<dbReference type="Proteomes" id="UP000325440">
    <property type="component" value="Unassembled WGS sequence"/>
</dbReference>